<name>A0ABY4E152_9NEIS</name>
<reference evidence="1 2" key="1">
    <citation type="journal article" date="2022" name="Res Sq">
        <title>Evolution of multicellular longitudinally dividing oral cavity symbionts (Neisseriaceae).</title>
        <authorList>
            <person name="Nyongesa S."/>
            <person name="Weber P."/>
            <person name="Bernet E."/>
            <person name="Pullido F."/>
            <person name="Nieckarz M."/>
            <person name="Delaby M."/>
            <person name="Nieves C."/>
            <person name="Viehboeck T."/>
            <person name="Krause N."/>
            <person name="Rivera-Millot A."/>
            <person name="Nakamura A."/>
            <person name="Vischer N."/>
            <person name="VanNieuwenhze M."/>
            <person name="Brun Y."/>
            <person name="Cava F."/>
            <person name="Bulgheresi S."/>
            <person name="Veyrier F."/>
        </authorList>
    </citation>
    <scope>NUCLEOTIDE SEQUENCE [LARGE SCALE GENOMIC DNA]</scope>
    <source>
        <strain evidence="1 2">SN4</strain>
    </source>
</reference>
<protein>
    <submittedName>
        <fullName evidence="1">Uncharacterized protein</fullName>
    </submittedName>
</protein>
<evidence type="ECO:0000313" key="1">
    <source>
        <dbReference type="EMBL" id="UOO89485.1"/>
    </source>
</evidence>
<proteinExistence type="predicted"/>
<dbReference type="Proteomes" id="UP000832011">
    <property type="component" value="Chromosome"/>
</dbReference>
<dbReference type="EMBL" id="CP091511">
    <property type="protein sequence ID" value="UOO89485.1"/>
    <property type="molecule type" value="Genomic_DNA"/>
</dbReference>
<keyword evidence="2" id="KW-1185">Reference proteome</keyword>
<sequence length="122" mass="14005">MTTKKIVNINAQDGFSTEIHEIQFFNQSFIRGDGEEINAYGANVAVQVGDTGIVMICLHGNDDEAGCSWPDNYYDWSEEDAAFQEYVESEFTAREFLECLENDNGLENNREYLKENGFEYFK</sequence>
<evidence type="ECO:0000313" key="2">
    <source>
        <dbReference type="Proteomes" id="UP000832011"/>
    </source>
</evidence>
<dbReference type="RefSeq" id="WP_058357174.1">
    <property type="nucleotide sequence ID" value="NZ_CABKVG010000010.1"/>
</dbReference>
<accession>A0ABY4E152</accession>
<gene>
    <name evidence="1" type="ORF">LVJ82_00450</name>
</gene>
<organism evidence="1 2">
    <name type="scientific">Vitreoscilla massiliensis</name>
    <dbReference type="NCBI Taxonomy" id="1689272"/>
    <lineage>
        <taxon>Bacteria</taxon>
        <taxon>Pseudomonadati</taxon>
        <taxon>Pseudomonadota</taxon>
        <taxon>Betaproteobacteria</taxon>
        <taxon>Neisseriales</taxon>
        <taxon>Neisseriaceae</taxon>
        <taxon>Vitreoscilla</taxon>
    </lineage>
</organism>